<proteinExistence type="predicted"/>
<keyword evidence="2" id="KW-0472">Membrane</keyword>
<feature type="compositionally biased region" description="Polar residues" evidence="1">
    <location>
        <begin position="26"/>
        <end position="46"/>
    </location>
</feature>
<name>X6NX62_RETFI</name>
<dbReference type="AlphaFoldDB" id="X6NX62"/>
<keyword evidence="2" id="KW-1133">Transmembrane helix</keyword>
<feature type="compositionally biased region" description="Polar residues" evidence="1">
    <location>
        <begin position="103"/>
        <end position="117"/>
    </location>
</feature>
<feature type="transmembrane region" description="Helical" evidence="2">
    <location>
        <begin position="139"/>
        <end position="159"/>
    </location>
</feature>
<evidence type="ECO:0000256" key="1">
    <source>
        <dbReference type="SAM" id="MobiDB-lite"/>
    </source>
</evidence>
<feature type="compositionally biased region" description="Basic and acidic residues" evidence="1">
    <location>
        <begin position="81"/>
        <end position="90"/>
    </location>
</feature>
<evidence type="ECO:0000256" key="2">
    <source>
        <dbReference type="SAM" id="Phobius"/>
    </source>
</evidence>
<accession>X6NX62</accession>
<evidence type="ECO:0000313" key="3">
    <source>
        <dbReference type="EMBL" id="ETO30885.1"/>
    </source>
</evidence>
<sequence>MCADENTQMTEYCVENEGLMSEHGTDSMSVYTQQSVTYSATPVNYKSNERRKHSSNRHGQIAEEDDEDDDEDKHEDEEKDEQDRKQTDKDKEDEESLEDSRSNPDNPSEQQQRGDAHGSTNYNILGILLLTFIYKYKHIYVSLLLLLSYIILVIIIIIICCCCCCNEANKNGNEMERNKTLVNWDLEEEDASKLHRNLQIFRKSISITRNSNNNNEENHVSQVIDPNKLQQVMQELMEKEEKQEKEKGKMGVNTINKEANFDGISNVDKSESNEKELLSERSHERRLSTLQDLDKELQNKLEMEQLIDVPLSEEDLDVSIDPNNPKIKLQSVKQKGNPILIDINGGSSHVEKDKESSLEPLVVTRQKAKSVSY</sequence>
<feature type="compositionally biased region" description="Acidic residues" evidence="1">
    <location>
        <begin position="62"/>
        <end position="80"/>
    </location>
</feature>
<organism evidence="3 4">
    <name type="scientific">Reticulomyxa filosa</name>
    <dbReference type="NCBI Taxonomy" id="46433"/>
    <lineage>
        <taxon>Eukaryota</taxon>
        <taxon>Sar</taxon>
        <taxon>Rhizaria</taxon>
        <taxon>Retaria</taxon>
        <taxon>Foraminifera</taxon>
        <taxon>Monothalamids</taxon>
        <taxon>Reticulomyxidae</taxon>
        <taxon>Reticulomyxa</taxon>
    </lineage>
</organism>
<comment type="caution">
    <text evidence="3">The sequence shown here is derived from an EMBL/GenBank/DDBJ whole genome shotgun (WGS) entry which is preliminary data.</text>
</comment>
<feature type="non-terminal residue" evidence="3">
    <location>
        <position position="373"/>
    </location>
</feature>
<protein>
    <submittedName>
        <fullName evidence="3">Uncharacterized protein</fullName>
    </submittedName>
</protein>
<keyword evidence="2" id="KW-0812">Transmembrane</keyword>
<keyword evidence="4" id="KW-1185">Reference proteome</keyword>
<dbReference type="Proteomes" id="UP000023152">
    <property type="component" value="Unassembled WGS sequence"/>
</dbReference>
<reference evidence="3 4" key="1">
    <citation type="journal article" date="2013" name="Curr. Biol.">
        <title>The Genome of the Foraminiferan Reticulomyxa filosa.</title>
        <authorList>
            <person name="Glockner G."/>
            <person name="Hulsmann N."/>
            <person name="Schleicher M."/>
            <person name="Noegel A.A."/>
            <person name="Eichinger L."/>
            <person name="Gallinger C."/>
            <person name="Pawlowski J."/>
            <person name="Sierra R."/>
            <person name="Euteneuer U."/>
            <person name="Pillet L."/>
            <person name="Moustafa A."/>
            <person name="Platzer M."/>
            <person name="Groth M."/>
            <person name="Szafranski K."/>
            <person name="Schliwa M."/>
        </authorList>
    </citation>
    <scope>NUCLEOTIDE SEQUENCE [LARGE SCALE GENOMIC DNA]</scope>
</reference>
<feature type="region of interest" description="Disordered" evidence="1">
    <location>
        <begin position="24"/>
        <end position="117"/>
    </location>
</feature>
<dbReference type="EMBL" id="ASPP01005257">
    <property type="protein sequence ID" value="ETO30885.1"/>
    <property type="molecule type" value="Genomic_DNA"/>
</dbReference>
<gene>
    <name evidence="3" type="ORF">RFI_06235</name>
</gene>
<evidence type="ECO:0000313" key="4">
    <source>
        <dbReference type="Proteomes" id="UP000023152"/>
    </source>
</evidence>